<dbReference type="Gene3D" id="3.40.50.1110">
    <property type="entry name" value="SGNH hydrolase"/>
    <property type="match status" value="1"/>
</dbReference>
<dbReference type="Proteomes" id="UP000603453">
    <property type="component" value="Unassembled WGS sequence"/>
</dbReference>
<organism evidence="2 3">
    <name type="scientific">Mucor saturninus</name>
    <dbReference type="NCBI Taxonomy" id="64648"/>
    <lineage>
        <taxon>Eukaryota</taxon>
        <taxon>Fungi</taxon>
        <taxon>Fungi incertae sedis</taxon>
        <taxon>Mucoromycota</taxon>
        <taxon>Mucoromycotina</taxon>
        <taxon>Mucoromycetes</taxon>
        <taxon>Mucorales</taxon>
        <taxon>Mucorineae</taxon>
        <taxon>Mucoraceae</taxon>
        <taxon>Mucor</taxon>
    </lineage>
</organism>
<dbReference type="SUPFAM" id="SSF52266">
    <property type="entry name" value="SGNH hydrolase"/>
    <property type="match status" value="1"/>
</dbReference>
<gene>
    <name evidence="2" type="ORF">INT47_012089</name>
</gene>
<protein>
    <submittedName>
        <fullName evidence="2">Uncharacterized protein</fullName>
    </submittedName>
</protein>
<dbReference type="AlphaFoldDB" id="A0A8H7QLB1"/>
<feature type="signal peptide" evidence="1">
    <location>
        <begin position="1"/>
        <end position="21"/>
    </location>
</feature>
<feature type="chain" id="PRO_5034586120" evidence="1">
    <location>
        <begin position="22"/>
        <end position="371"/>
    </location>
</feature>
<dbReference type="OrthoDB" id="10265800at2759"/>
<evidence type="ECO:0000313" key="2">
    <source>
        <dbReference type="EMBL" id="KAG2194718.1"/>
    </source>
</evidence>
<keyword evidence="1" id="KW-0732">Signal</keyword>
<name>A0A8H7QLB1_9FUNG</name>
<dbReference type="InterPro" id="IPR036514">
    <property type="entry name" value="SGNH_hydro_sf"/>
</dbReference>
<sequence length="371" mass="41134">MPTRSSLYLILLTSFTALTAAKNVTHITECPSLTPRCKPTNVNDLRADDIKVIGALGDSITTGFGIMGFDLSIPQLAAMENAKNEYRGLSYGIGGDKNAFTIPNYIEHYQPNITGFSKGAHPVQTCNPDNCNRTLSLLGNGGDGLNAALTGATSMHLGYELDYLIESMQNIQGIDFENDWKMINIQIGSNDMCGACNTSYVNEVTPEKYGGYIEAAIDRIHASVPNVIVNLISTFNVSQVFPLTEAYPNHCVNRNIDLCPCASVPGGLEIMSQLNNAYNEKLVQIYKKYQKSKFHNFTVVYQPIKFNIPAFPIDFFSTLDCFHPSLKGHEWVSKVIWNQLFLPQSYKPKSIDFDGNQTIYCPVDSDRINVH</sequence>
<dbReference type="PANTHER" id="PTHR21325:SF31">
    <property type="entry name" value="GH22081P-RELATED"/>
    <property type="match status" value="1"/>
</dbReference>
<dbReference type="GO" id="GO:0006644">
    <property type="term" value="P:phospholipid metabolic process"/>
    <property type="evidence" value="ECO:0007669"/>
    <property type="project" value="TreeGrafter"/>
</dbReference>
<comment type="caution">
    <text evidence="2">The sequence shown here is derived from an EMBL/GenBank/DDBJ whole genome shotgun (WGS) entry which is preliminary data.</text>
</comment>
<dbReference type="PANTHER" id="PTHR21325">
    <property type="entry name" value="PHOSPHOLIPASE B, PLB1"/>
    <property type="match status" value="1"/>
</dbReference>
<dbReference type="InterPro" id="IPR038885">
    <property type="entry name" value="PLB1"/>
</dbReference>
<evidence type="ECO:0000256" key="1">
    <source>
        <dbReference type="SAM" id="SignalP"/>
    </source>
</evidence>
<accession>A0A8H7QLB1</accession>
<dbReference type="EMBL" id="JAEPRD010000189">
    <property type="protein sequence ID" value="KAG2194718.1"/>
    <property type="molecule type" value="Genomic_DNA"/>
</dbReference>
<dbReference type="GO" id="GO:0004620">
    <property type="term" value="F:phospholipase activity"/>
    <property type="evidence" value="ECO:0007669"/>
    <property type="project" value="InterPro"/>
</dbReference>
<dbReference type="Pfam" id="PF00657">
    <property type="entry name" value="Lipase_GDSL"/>
    <property type="match status" value="1"/>
</dbReference>
<keyword evidence="3" id="KW-1185">Reference proteome</keyword>
<evidence type="ECO:0000313" key="3">
    <source>
        <dbReference type="Proteomes" id="UP000603453"/>
    </source>
</evidence>
<reference evidence="2" key="1">
    <citation type="submission" date="2020-12" db="EMBL/GenBank/DDBJ databases">
        <title>Metabolic potential, ecology and presence of endohyphal bacteria is reflected in genomic diversity of Mucoromycotina.</title>
        <authorList>
            <person name="Muszewska A."/>
            <person name="Okrasinska A."/>
            <person name="Steczkiewicz K."/>
            <person name="Drgas O."/>
            <person name="Orlowska M."/>
            <person name="Perlinska-Lenart U."/>
            <person name="Aleksandrzak-Piekarczyk T."/>
            <person name="Szatraj K."/>
            <person name="Zielenkiewicz U."/>
            <person name="Pilsyk S."/>
            <person name="Malc E."/>
            <person name="Mieczkowski P."/>
            <person name="Kruszewska J.S."/>
            <person name="Biernat P."/>
            <person name="Pawlowska J."/>
        </authorList>
    </citation>
    <scope>NUCLEOTIDE SEQUENCE</scope>
    <source>
        <strain evidence="2">WA0000017839</strain>
    </source>
</reference>
<dbReference type="InterPro" id="IPR001087">
    <property type="entry name" value="GDSL"/>
</dbReference>
<proteinExistence type="predicted"/>